<dbReference type="Proteomes" id="UP000260943">
    <property type="component" value="Unassembled WGS sequence"/>
</dbReference>
<accession>A0A3E4QNN8</accession>
<dbReference type="EMBL" id="QSRJ01000018">
    <property type="protein sequence ID" value="RGL07287.1"/>
    <property type="molecule type" value="Genomic_DNA"/>
</dbReference>
<evidence type="ECO:0000313" key="3">
    <source>
        <dbReference type="Proteomes" id="UP000260943"/>
    </source>
</evidence>
<keyword evidence="2" id="KW-0132">Cell division</keyword>
<reference evidence="2 3" key="1">
    <citation type="submission" date="2018-08" db="EMBL/GenBank/DDBJ databases">
        <title>A genome reference for cultivated species of the human gut microbiota.</title>
        <authorList>
            <person name="Zou Y."/>
            <person name="Xue W."/>
            <person name="Luo G."/>
        </authorList>
    </citation>
    <scope>NUCLEOTIDE SEQUENCE [LARGE SCALE GENOMIC DNA]</scope>
    <source>
        <strain evidence="2 3">TF08-14</strain>
    </source>
</reference>
<dbReference type="SUPFAM" id="SSF52540">
    <property type="entry name" value="P-loop containing nucleoside triphosphate hydrolases"/>
    <property type="match status" value="1"/>
</dbReference>
<dbReference type="GO" id="GO:0006260">
    <property type="term" value="P:DNA replication"/>
    <property type="evidence" value="ECO:0007669"/>
    <property type="project" value="TreeGrafter"/>
</dbReference>
<name>A0A3E4QNN8_9ACTN</name>
<evidence type="ECO:0000313" key="2">
    <source>
        <dbReference type="EMBL" id="RGL07287.1"/>
    </source>
</evidence>
<organism evidence="2 3">
    <name type="scientific">Collinsella tanakaei</name>
    <dbReference type="NCBI Taxonomy" id="626935"/>
    <lineage>
        <taxon>Bacteria</taxon>
        <taxon>Bacillati</taxon>
        <taxon>Actinomycetota</taxon>
        <taxon>Coriobacteriia</taxon>
        <taxon>Coriobacteriales</taxon>
        <taxon>Coriobacteriaceae</taxon>
        <taxon>Collinsella</taxon>
    </lineage>
</organism>
<protein>
    <submittedName>
        <fullName evidence="2">Cell division protein ZapE</fullName>
    </submittedName>
</protein>
<dbReference type="InterPro" id="IPR002611">
    <property type="entry name" value="IstB_ATP-bd"/>
</dbReference>
<comment type="caution">
    <text evidence="2">The sequence shown here is derived from an EMBL/GenBank/DDBJ whole genome shotgun (WGS) entry which is preliminary data.</text>
</comment>
<dbReference type="AlphaFoldDB" id="A0A3E4QNN8"/>
<sequence>MPTASSELAEVLARVRASRLRKCGLVGPYAQADSELGRRVAALALSGRGAYLWGPPGTGKTHAAACAVRTLSDRGCRAKLVTAKRLLDEVRDGYDGGDRRALERYWSIRLLALDDVGAERPTDWAVETLTTLLDARTAEGLPTVVTSNYSLGRLRDLWGGVAGARVASRLAGACERIEVDGPDRRIADVL</sequence>
<proteinExistence type="predicted"/>
<dbReference type="Gene3D" id="3.40.50.300">
    <property type="entry name" value="P-loop containing nucleotide triphosphate hydrolases"/>
    <property type="match status" value="1"/>
</dbReference>
<dbReference type="Pfam" id="PF01695">
    <property type="entry name" value="IstB_IS21"/>
    <property type="match status" value="1"/>
</dbReference>
<feature type="domain" description="AAA+ ATPase" evidence="1">
    <location>
        <begin position="46"/>
        <end position="183"/>
    </location>
</feature>
<dbReference type="GO" id="GO:0005524">
    <property type="term" value="F:ATP binding"/>
    <property type="evidence" value="ECO:0007669"/>
    <property type="project" value="InterPro"/>
</dbReference>
<dbReference type="SMART" id="SM00382">
    <property type="entry name" value="AAA"/>
    <property type="match status" value="1"/>
</dbReference>
<evidence type="ECO:0000259" key="1">
    <source>
        <dbReference type="SMART" id="SM00382"/>
    </source>
</evidence>
<gene>
    <name evidence="2" type="ORF">DXC81_10755</name>
</gene>
<dbReference type="GO" id="GO:0051301">
    <property type="term" value="P:cell division"/>
    <property type="evidence" value="ECO:0007669"/>
    <property type="project" value="UniProtKB-KW"/>
</dbReference>
<dbReference type="InterPro" id="IPR027417">
    <property type="entry name" value="P-loop_NTPase"/>
</dbReference>
<keyword evidence="2" id="KW-0131">Cell cycle</keyword>
<dbReference type="InterPro" id="IPR003593">
    <property type="entry name" value="AAA+_ATPase"/>
</dbReference>
<dbReference type="PANTHER" id="PTHR30050:SF4">
    <property type="entry name" value="ATP-BINDING PROTEIN RV3427C IN INSERTION SEQUENCE-RELATED"/>
    <property type="match status" value="1"/>
</dbReference>
<dbReference type="RefSeq" id="WP_117680391.1">
    <property type="nucleotide sequence ID" value="NZ_QSRJ01000018.1"/>
</dbReference>
<dbReference type="PANTHER" id="PTHR30050">
    <property type="entry name" value="CHROMOSOMAL REPLICATION INITIATOR PROTEIN DNAA"/>
    <property type="match status" value="1"/>
</dbReference>